<name>X6NDH3_RETFI</name>
<feature type="compositionally biased region" description="Basic residues" evidence="1">
    <location>
        <begin position="138"/>
        <end position="151"/>
    </location>
</feature>
<feature type="compositionally biased region" description="Basic and acidic residues" evidence="1">
    <location>
        <begin position="126"/>
        <end position="137"/>
    </location>
</feature>
<comment type="caution">
    <text evidence="3">The sequence shown here is derived from an EMBL/GenBank/DDBJ whole genome shotgun (WGS) entry which is preliminary data.</text>
</comment>
<keyword evidence="2" id="KW-1133">Transmembrane helix</keyword>
<keyword evidence="4" id="KW-1185">Reference proteome</keyword>
<dbReference type="AlphaFoldDB" id="X6NDH3"/>
<feature type="compositionally biased region" description="Basic and acidic residues" evidence="1">
    <location>
        <begin position="63"/>
        <end position="77"/>
    </location>
</feature>
<protein>
    <submittedName>
        <fullName evidence="3">Uncharacterized protein</fullName>
    </submittedName>
</protein>
<evidence type="ECO:0000313" key="4">
    <source>
        <dbReference type="Proteomes" id="UP000023152"/>
    </source>
</evidence>
<organism evidence="3 4">
    <name type="scientific">Reticulomyxa filosa</name>
    <dbReference type="NCBI Taxonomy" id="46433"/>
    <lineage>
        <taxon>Eukaryota</taxon>
        <taxon>Sar</taxon>
        <taxon>Rhizaria</taxon>
        <taxon>Retaria</taxon>
        <taxon>Foraminifera</taxon>
        <taxon>Monothalamids</taxon>
        <taxon>Reticulomyxidae</taxon>
        <taxon>Reticulomyxa</taxon>
    </lineage>
</organism>
<feature type="compositionally biased region" description="Low complexity" evidence="1">
    <location>
        <begin position="78"/>
        <end position="96"/>
    </location>
</feature>
<feature type="region of interest" description="Disordered" evidence="1">
    <location>
        <begin position="36"/>
        <end position="153"/>
    </location>
</feature>
<sequence>MALNKPTDGAPNTFDVGSLLEAVLGDDENVDGLLDGVVGSGLLDDLNEDENEVSKGKVTAVKPAEKTAKPAESKKENTSTSTGAGASAAGTNEGGNKSNENKRDSDGLINSLAELQVGNKTTAKASPRENNLKEEKKAKRQMRQKQTRKRSMTCSTLMMAMATVTLTCLSTLARVIKDHKKMDHK</sequence>
<evidence type="ECO:0000256" key="1">
    <source>
        <dbReference type="SAM" id="MobiDB-lite"/>
    </source>
</evidence>
<dbReference type="Proteomes" id="UP000023152">
    <property type="component" value="Unassembled WGS sequence"/>
</dbReference>
<keyword evidence="2" id="KW-0472">Membrane</keyword>
<accession>X6NDH3</accession>
<dbReference type="EMBL" id="ASPP01010000">
    <property type="protein sequence ID" value="ETO23362.1"/>
    <property type="molecule type" value="Genomic_DNA"/>
</dbReference>
<evidence type="ECO:0000313" key="3">
    <source>
        <dbReference type="EMBL" id="ETO23362.1"/>
    </source>
</evidence>
<feature type="transmembrane region" description="Helical" evidence="2">
    <location>
        <begin position="157"/>
        <end position="176"/>
    </location>
</feature>
<evidence type="ECO:0000256" key="2">
    <source>
        <dbReference type="SAM" id="Phobius"/>
    </source>
</evidence>
<proteinExistence type="predicted"/>
<keyword evidence="2" id="KW-0812">Transmembrane</keyword>
<gene>
    <name evidence="3" type="ORF">RFI_13819</name>
</gene>
<reference evidence="3 4" key="1">
    <citation type="journal article" date="2013" name="Curr. Biol.">
        <title>The Genome of the Foraminiferan Reticulomyxa filosa.</title>
        <authorList>
            <person name="Glockner G."/>
            <person name="Hulsmann N."/>
            <person name="Schleicher M."/>
            <person name="Noegel A.A."/>
            <person name="Eichinger L."/>
            <person name="Gallinger C."/>
            <person name="Pawlowski J."/>
            <person name="Sierra R."/>
            <person name="Euteneuer U."/>
            <person name="Pillet L."/>
            <person name="Moustafa A."/>
            <person name="Platzer M."/>
            <person name="Groth M."/>
            <person name="Szafranski K."/>
            <person name="Schliwa M."/>
        </authorList>
    </citation>
    <scope>NUCLEOTIDE SEQUENCE [LARGE SCALE GENOMIC DNA]</scope>
</reference>